<dbReference type="GO" id="GO:0000724">
    <property type="term" value="P:double-strand break repair via homologous recombination"/>
    <property type="evidence" value="ECO:0007669"/>
    <property type="project" value="InterPro"/>
</dbReference>
<dbReference type="NCBIfam" id="TIGR02773">
    <property type="entry name" value="addB_Gpos"/>
    <property type="match status" value="1"/>
</dbReference>
<keyword evidence="6" id="KW-0378">Hydrolase</keyword>
<keyword evidence="11" id="KW-0411">Iron-sulfur</keyword>
<dbReference type="SUPFAM" id="SSF52540">
    <property type="entry name" value="P-loop containing nucleoside triphosphate hydrolases"/>
    <property type="match status" value="1"/>
</dbReference>
<evidence type="ECO:0000256" key="1">
    <source>
        <dbReference type="ARBA" id="ARBA00022485"/>
    </source>
</evidence>
<feature type="domain" description="UvrD-like helicase C-terminal" evidence="14">
    <location>
        <begin position="264"/>
        <end position="590"/>
    </location>
</feature>
<keyword evidence="7 15" id="KW-0347">Helicase</keyword>
<dbReference type="InterPro" id="IPR049035">
    <property type="entry name" value="ADDB_N"/>
</dbReference>
<dbReference type="PANTHER" id="PTHR30591">
    <property type="entry name" value="RECBCD ENZYME SUBUNIT RECC"/>
    <property type="match status" value="1"/>
</dbReference>
<dbReference type="PROSITE" id="PS51217">
    <property type="entry name" value="UVRD_HELICASE_CTER"/>
    <property type="match status" value="1"/>
</dbReference>
<evidence type="ECO:0000256" key="7">
    <source>
        <dbReference type="ARBA" id="ARBA00022806"/>
    </source>
</evidence>
<dbReference type="Proteomes" id="UP000243591">
    <property type="component" value="Chromosome"/>
</dbReference>
<dbReference type="STRING" id="2756.BFR44_00615"/>
<keyword evidence="4" id="KW-0547">Nucleotide-binding</keyword>
<organism evidence="15 16">
    <name type="scientific">Brochothrix thermosphacta</name>
    <name type="common">Microbacterium thermosphactum</name>
    <dbReference type="NCBI Taxonomy" id="2756"/>
    <lineage>
        <taxon>Bacteria</taxon>
        <taxon>Bacillati</taxon>
        <taxon>Bacillota</taxon>
        <taxon>Bacilli</taxon>
        <taxon>Bacillales</taxon>
        <taxon>Listeriaceae</taxon>
        <taxon>Brochothrix</taxon>
    </lineage>
</organism>
<dbReference type="GO" id="GO:0004527">
    <property type="term" value="F:exonuclease activity"/>
    <property type="evidence" value="ECO:0007669"/>
    <property type="project" value="UniProtKB-KW"/>
</dbReference>
<dbReference type="InterPro" id="IPR014017">
    <property type="entry name" value="DNA_helicase_UvrD-like_C"/>
</dbReference>
<evidence type="ECO:0000256" key="11">
    <source>
        <dbReference type="ARBA" id="ARBA00023014"/>
    </source>
</evidence>
<proteinExistence type="predicted"/>
<keyword evidence="16" id="KW-1185">Reference proteome</keyword>
<dbReference type="Gene3D" id="3.90.320.10">
    <property type="match status" value="1"/>
</dbReference>
<evidence type="ECO:0000313" key="15">
    <source>
        <dbReference type="EMBL" id="ATF25498.1"/>
    </source>
</evidence>
<dbReference type="OrthoDB" id="9758506at2"/>
<gene>
    <name evidence="15" type="primary">addB</name>
    <name evidence="15" type="ORF">CNY62_03265</name>
</gene>
<protein>
    <submittedName>
        <fullName evidence="15">Helicase-exonuclease AddAB subunit AddB</fullName>
    </submittedName>
</protein>
<evidence type="ECO:0000256" key="10">
    <source>
        <dbReference type="ARBA" id="ARBA00023004"/>
    </source>
</evidence>
<keyword evidence="9" id="KW-0067">ATP-binding</keyword>
<keyword evidence="5" id="KW-0227">DNA damage</keyword>
<dbReference type="InterPro" id="IPR027417">
    <property type="entry name" value="P-loop_NTPase"/>
</dbReference>
<sequence>MSLECIIGRSGSGKTTWMIEQIIARTNAYPDENIFIIAPDQMTYQIEHALLVHPKVKGLLNVQVYSMNRLAWRVCRETGGLAQTYLSSNGLNMLIRKLLMTRASDLSVFSKSALKKGFISQLHDTFREFKQYEVTPEVIQAVKENQLPLSIDLKDKITDIDKIYQHYLAATADKYLETEDYLSLLVEAIPQFKEFDNASFFIDGFFEFSPQEYSVLEQLLIAGKKMTMSFTMNPDDTTNSVSDLDLFQLPKETYRKMNEIARVHSIERDADIYLENNFQKEQLKVIEANFEIQSEKHHVDDEQLHVTTANNRRAEVEGIAREIRRLIVHHNYRYKDIAVFIRNEASYTTFLPAVFKMHELPFFIDEAKKMANHPLIELLRGSLEAITKNFNYDAMFQIARTELFVPPKVMPKVGRQRIDELENYVLARNYYGKKWFDQDEWIYRRSQFSGEEAIQTTLELEKQEQINTTRKWLTVPLQTLNKQLKQAKNVREQAAALFYYMEELQVSEHLNRWRTEAQTNGTVEQMQMHEQAYKASIQLLDEIVEVMGDEKLTIAQLRDVLDSGFEEMEFTGLPPTIDQITVANIQTSRVLNVKAAFVLGFNDGVYPTRGSDKGVFKEDDRQKLVDSGLPIQLSARQQLAQEDFYAYRALTSATEQLYISFPIADEEGRSLLASPYLRRLQQMFTTPIHQQTYLSDMTELPEFEQFPYIGHPKATLNYLIAQMQQLKIGGHIAPIWQEVYNWFTIKENEYYSIAKQALTSLSYENVAQPLAAKTAKDLFNNDITASVSRMEKFFGCHFSHFASHGLKLREREVYRLESVDIGQIFHSAMEDISQRLKENGIEWGSLTADDISQLAKDAIAVLRPVYHYEILLSSNKMGYISHKLQAIIEKAAQALNEQARNSKFSPSNFEVGFGKEEVIPALTLPLKEGTISLQGRIDRIDVADYQGQNYLRIIDYKSSDRAVDFTEVYHGIALQMLTYLDIAVTNAAKLVNAPAEAAGMMYFHMHNPFIEYKQELKQEDIEKDMLKEFKMDGWVLDNKAIVEMMDTTLEPGKTSTTIPVNYVKSGDFGSRSKVLSEQEFNVLRGFVRKQYQQGGNLILQGDVAINPYQLDSKTPCQFCDYRSICQFDVANDKNSYRVIESDKQADVLKKMGEELEQNDK</sequence>
<dbReference type="Pfam" id="PF12705">
    <property type="entry name" value="PDDEXK_1"/>
    <property type="match status" value="1"/>
</dbReference>
<keyword evidence="3" id="KW-0479">Metal-binding</keyword>
<dbReference type="GO" id="GO:0004386">
    <property type="term" value="F:helicase activity"/>
    <property type="evidence" value="ECO:0007669"/>
    <property type="project" value="UniProtKB-KW"/>
</dbReference>
<dbReference type="KEGG" id="bths:CNY62_03265"/>
<dbReference type="GO" id="GO:0051539">
    <property type="term" value="F:4 iron, 4 sulfur cluster binding"/>
    <property type="evidence" value="ECO:0007669"/>
    <property type="project" value="UniProtKB-KW"/>
</dbReference>
<dbReference type="Pfam" id="PF21445">
    <property type="entry name" value="ADDB_N"/>
    <property type="match status" value="1"/>
</dbReference>
<keyword evidence="2" id="KW-0540">Nuclease</keyword>
<dbReference type="InterPro" id="IPR014140">
    <property type="entry name" value="DNA_helicase_suAddB"/>
</dbReference>
<evidence type="ECO:0000259" key="14">
    <source>
        <dbReference type="PROSITE" id="PS51217"/>
    </source>
</evidence>
<evidence type="ECO:0000256" key="9">
    <source>
        <dbReference type="ARBA" id="ARBA00022840"/>
    </source>
</evidence>
<dbReference type="GO" id="GO:0005524">
    <property type="term" value="F:ATP binding"/>
    <property type="evidence" value="ECO:0007669"/>
    <property type="project" value="UniProtKB-KW"/>
</dbReference>
<evidence type="ECO:0000256" key="8">
    <source>
        <dbReference type="ARBA" id="ARBA00022839"/>
    </source>
</evidence>
<evidence type="ECO:0000256" key="2">
    <source>
        <dbReference type="ARBA" id="ARBA00022722"/>
    </source>
</evidence>
<dbReference type="Gene3D" id="6.10.140.1030">
    <property type="match status" value="1"/>
</dbReference>
<accession>A0A1D2LUC4</accession>
<dbReference type="Gene3D" id="3.40.50.300">
    <property type="entry name" value="P-loop containing nucleotide triphosphate hydrolases"/>
    <property type="match status" value="3"/>
</dbReference>
<dbReference type="InterPro" id="IPR038726">
    <property type="entry name" value="PDDEXK_AddAB-type"/>
</dbReference>
<dbReference type="GO" id="GO:0046872">
    <property type="term" value="F:metal ion binding"/>
    <property type="evidence" value="ECO:0007669"/>
    <property type="project" value="UniProtKB-KW"/>
</dbReference>
<keyword evidence="1" id="KW-0004">4Fe-4S</keyword>
<evidence type="ECO:0000256" key="4">
    <source>
        <dbReference type="ARBA" id="ARBA00022741"/>
    </source>
</evidence>
<dbReference type="EMBL" id="CP023483">
    <property type="protein sequence ID" value="ATF25498.1"/>
    <property type="molecule type" value="Genomic_DNA"/>
</dbReference>
<dbReference type="AlphaFoldDB" id="A0A1D2LUC4"/>
<dbReference type="PANTHER" id="PTHR30591:SF1">
    <property type="entry name" value="RECBCD ENZYME SUBUNIT RECC"/>
    <property type="match status" value="1"/>
</dbReference>
<dbReference type="InterPro" id="IPR011604">
    <property type="entry name" value="PDDEXK-like_dom_sf"/>
</dbReference>
<evidence type="ECO:0000256" key="5">
    <source>
        <dbReference type="ARBA" id="ARBA00022763"/>
    </source>
</evidence>
<keyword evidence="8 15" id="KW-0269">Exonuclease</keyword>
<reference evidence="15 16" key="1">
    <citation type="submission" date="2017-09" db="EMBL/GenBank/DDBJ databases">
        <title>Complete Genome Sequences of Two Strains of the Meat Spoilage Bacterium Brochothrix thermosphacta Isolated from Ground Chicken.</title>
        <authorList>
            <person name="Paoli G.C."/>
            <person name="Wijey C."/>
            <person name="Chen C.-Y."/>
            <person name="Nguyen L."/>
            <person name="Yan X."/>
            <person name="Irwin P.L."/>
        </authorList>
    </citation>
    <scope>NUCLEOTIDE SEQUENCE [LARGE SCALE GENOMIC DNA]</scope>
    <source>
        <strain evidence="15 16">BI</strain>
    </source>
</reference>
<evidence type="ECO:0000256" key="6">
    <source>
        <dbReference type="ARBA" id="ARBA00022801"/>
    </source>
</evidence>
<name>A0A1D2LUC4_BROTH</name>
<keyword evidence="13" id="KW-0234">DNA repair</keyword>
<dbReference type="RefSeq" id="WP_069125893.1">
    <property type="nucleotide sequence ID" value="NZ_CP023483.1"/>
</dbReference>
<keyword evidence="10" id="KW-0408">Iron</keyword>
<dbReference type="GO" id="GO:0003677">
    <property type="term" value="F:DNA binding"/>
    <property type="evidence" value="ECO:0007669"/>
    <property type="project" value="UniProtKB-KW"/>
</dbReference>
<keyword evidence="12" id="KW-0238">DNA-binding</keyword>
<evidence type="ECO:0000256" key="3">
    <source>
        <dbReference type="ARBA" id="ARBA00022723"/>
    </source>
</evidence>
<evidence type="ECO:0000256" key="13">
    <source>
        <dbReference type="ARBA" id="ARBA00023204"/>
    </source>
</evidence>
<evidence type="ECO:0000256" key="12">
    <source>
        <dbReference type="ARBA" id="ARBA00023125"/>
    </source>
</evidence>
<evidence type="ECO:0000313" key="16">
    <source>
        <dbReference type="Proteomes" id="UP000243591"/>
    </source>
</evidence>